<keyword evidence="3" id="KW-0238">DNA-binding</keyword>
<dbReference type="RefSeq" id="XP_040756871.1">
    <property type="nucleotide sequence ID" value="XM_040901105.1"/>
</dbReference>
<evidence type="ECO:0000313" key="11">
    <source>
        <dbReference type="Proteomes" id="UP000244073"/>
    </source>
</evidence>
<evidence type="ECO:0000256" key="7">
    <source>
        <dbReference type="SAM" id="Phobius"/>
    </source>
</evidence>
<dbReference type="GeneID" id="63817989"/>
<comment type="caution">
    <text evidence="10">The sequence shown here is derived from an EMBL/GenBank/DDBJ whole genome shotgun (WGS) entry which is preliminary data.</text>
</comment>
<dbReference type="AlphaFoldDB" id="A0A2T5MAA8"/>
<evidence type="ECO:0000259" key="9">
    <source>
        <dbReference type="SMART" id="SM00906"/>
    </source>
</evidence>
<feature type="compositionally biased region" description="Polar residues" evidence="6">
    <location>
        <begin position="126"/>
        <end position="137"/>
    </location>
</feature>
<dbReference type="VEuPathDB" id="FungiDB:P175DRAFT_080487"/>
<evidence type="ECO:0000256" key="2">
    <source>
        <dbReference type="ARBA" id="ARBA00023015"/>
    </source>
</evidence>
<dbReference type="InterPro" id="IPR050987">
    <property type="entry name" value="AtrR-like"/>
</dbReference>
<protein>
    <recommendedName>
        <fullName evidence="12">Zn(2)-C6 fungal-type domain-containing protein</fullName>
    </recommendedName>
</protein>
<keyword evidence="7" id="KW-0472">Membrane</keyword>
<dbReference type="CDD" id="cd12148">
    <property type="entry name" value="fungal_TF_MHR"/>
    <property type="match status" value="1"/>
</dbReference>
<keyword evidence="5" id="KW-0539">Nucleus</keyword>
<gene>
    <name evidence="10" type="ORF">P175DRAFT_080487</name>
</gene>
<keyword evidence="1" id="KW-0479">Metal-binding</keyword>
<feature type="transmembrane region" description="Helical" evidence="7">
    <location>
        <begin position="573"/>
        <end position="594"/>
    </location>
</feature>
<dbReference type="SMART" id="SM00906">
    <property type="entry name" value="Fungal_trans"/>
    <property type="match status" value="1"/>
</dbReference>
<dbReference type="InterPro" id="IPR007219">
    <property type="entry name" value="XnlR_reg_dom"/>
</dbReference>
<sequence>MCVKGVPPDHVMLLLPPGGVGAPTAHSRRRVTTILVRMLHSRLSLVCDSCKSRKVRCLSKNNPLDASGPCILNEYFAEESRKSDPACVNCQKKGHACVFSPLKRKFKDPRFPSTDGQVADPPPAEQSIQTAVSSSTRGDAGSVILSPISQDARKKGSLNRLYVDQLLDTRQSTGRTQNVSGVLRANENYLASSSVSFFSESRMKALSSRIGDNAIKNLIERISDAVRSGLSGTNRSSGPSGIWKRPEDTLRIAPERARLFIKVYFQQVHPLHPFLDRLEFERRAFSPDLASDLVNCIPWATLYHTILALGCQFHGGGSFEPGNGEAWKLFRVALDLFPKVLQLNTELLEVQAVTSMAIFSLNLSCMQIQGKIISEAARMAQRAELNKAAAGTDQAARCRAFWVIYYIEKTVSFHHGTTSLIFDSDIGSPVPFIPDAIFDGFDWFLASIRVARLYSRTFTELFSINATTNSKLSYLSKIDQIEEILEHQRQDIPSHFRPGHELRTESFQNPHEIIAALRIHFHYHELQIALCRLKLHITREQSSPQSLTATKNMMDSARAIVELTRVICIEPNIPLFILVFMPLSALFILFDLVIHNPTHKETPGNLSLLEASAGYFSSLEYATKGFFPSSMFMEFAYIGRSFVRKSVSSVQEQTNDEAAETISQRSGIPPQDWPSSGYISASVRRAQSFLKIKGKY</sequence>
<keyword evidence="7" id="KW-1133">Transmembrane helix</keyword>
<dbReference type="Gene3D" id="4.10.240.10">
    <property type="entry name" value="Zn(2)-C6 fungal-type DNA-binding domain"/>
    <property type="match status" value="1"/>
</dbReference>
<dbReference type="PANTHER" id="PTHR46910:SF25">
    <property type="entry name" value="ABC-TRANSPORTER-REGULATING TRANSCRIPTION FACTOR"/>
    <property type="match status" value="1"/>
</dbReference>
<dbReference type="GO" id="GO:0000981">
    <property type="term" value="F:DNA-binding transcription factor activity, RNA polymerase II-specific"/>
    <property type="evidence" value="ECO:0007669"/>
    <property type="project" value="InterPro"/>
</dbReference>
<evidence type="ECO:0000256" key="3">
    <source>
        <dbReference type="ARBA" id="ARBA00023125"/>
    </source>
</evidence>
<dbReference type="SMART" id="SM00066">
    <property type="entry name" value="GAL4"/>
    <property type="match status" value="1"/>
</dbReference>
<keyword evidence="4" id="KW-0804">Transcription</keyword>
<dbReference type="Proteomes" id="UP000244073">
    <property type="component" value="Unassembled WGS sequence"/>
</dbReference>
<dbReference type="GO" id="GO:0003677">
    <property type="term" value="F:DNA binding"/>
    <property type="evidence" value="ECO:0007669"/>
    <property type="project" value="UniProtKB-KW"/>
</dbReference>
<reference evidence="10 11" key="1">
    <citation type="journal article" date="2018" name="Proc. Natl. Acad. Sci. U.S.A.">
        <title>Linking secondary metabolites to gene clusters through genome sequencing of six diverse Aspergillus species.</title>
        <authorList>
            <person name="Kaerboelling I."/>
            <person name="Vesth T.C."/>
            <person name="Frisvad J.C."/>
            <person name="Nybo J.L."/>
            <person name="Theobald S."/>
            <person name="Kuo A."/>
            <person name="Bowyer P."/>
            <person name="Matsuda Y."/>
            <person name="Mondo S."/>
            <person name="Lyhne E.K."/>
            <person name="Kogle M.E."/>
            <person name="Clum A."/>
            <person name="Lipzen A."/>
            <person name="Salamov A."/>
            <person name="Ngan C.Y."/>
            <person name="Daum C."/>
            <person name="Chiniquy J."/>
            <person name="Barry K."/>
            <person name="LaButti K."/>
            <person name="Haridas S."/>
            <person name="Simmons B.A."/>
            <person name="Magnuson J.K."/>
            <person name="Mortensen U.H."/>
            <person name="Larsen T.O."/>
            <person name="Grigoriev I.V."/>
            <person name="Baker S.E."/>
            <person name="Andersen M.R."/>
        </authorList>
    </citation>
    <scope>NUCLEOTIDE SEQUENCE [LARGE SCALE GENOMIC DNA]</scope>
    <source>
        <strain evidence="10 11">IBT 24754</strain>
    </source>
</reference>
<evidence type="ECO:0000256" key="5">
    <source>
        <dbReference type="ARBA" id="ARBA00023242"/>
    </source>
</evidence>
<evidence type="ECO:0000256" key="1">
    <source>
        <dbReference type="ARBA" id="ARBA00022723"/>
    </source>
</evidence>
<keyword evidence="2" id="KW-0805">Transcription regulation</keyword>
<dbReference type="CDD" id="cd00067">
    <property type="entry name" value="GAL4"/>
    <property type="match status" value="1"/>
</dbReference>
<dbReference type="GO" id="GO:0008270">
    <property type="term" value="F:zinc ion binding"/>
    <property type="evidence" value="ECO:0007669"/>
    <property type="project" value="InterPro"/>
</dbReference>
<evidence type="ECO:0000256" key="6">
    <source>
        <dbReference type="SAM" id="MobiDB-lite"/>
    </source>
</evidence>
<evidence type="ECO:0000256" key="4">
    <source>
        <dbReference type="ARBA" id="ARBA00023163"/>
    </source>
</evidence>
<accession>A0A2T5MAA8</accession>
<evidence type="ECO:0000313" key="10">
    <source>
        <dbReference type="EMBL" id="PTU25479.1"/>
    </source>
</evidence>
<keyword evidence="7" id="KW-0812">Transmembrane</keyword>
<dbReference type="InterPro" id="IPR001138">
    <property type="entry name" value="Zn2Cys6_DnaBD"/>
</dbReference>
<dbReference type="PANTHER" id="PTHR46910">
    <property type="entry name" value="TRANSCRIPTION FACTOR PDR1"/>
    <property type="match status" value="1"/>
</dbReference>
<dbReference type="EMBL" id="MSFN02000001">
    <property type="protein sequence ID" value="PTU25479.1"/>
    <property type="molecule type" value="Genomic_DNA"/>
</dbReference>
<dbReference type="GO" id="GO:0006351">
    <property type="term" value="P:DNA-templated transcription"/>
    <property type="evidence" value="ECO:0007669"/>
    <property type="project" value="InterPro"/>
</dbReference>
<evidence type="ECO:0008006" key="12">
    <source>
        <dbReference type="Google" id="ProtNLM"/>
    </source>
</evidence>
<name>A0A2T5MAA8_9EURO</name>
<dbReference type="Pfam" id="PF04082">
    <property type="entry name" value="Fungal_trans"/>
    <property type="match status" value="1"/>
</dbReference>
<organism evidence="10 11">
    <name type="scientific">Aspergillus ochraceoroseus IBT 24754</name>
    <dbReference type="NCBI Taxonomy" id="1392256"/>
    <lineage>
        <taxon>Eukaryota</taxon>
        <taxon>Fungi</taxon>
        <taxon>Dikarya</taxon>
        <taxon>Ascomycota</taxon>
        <taxon>Pezizomycotina</taxon>
        <taxon>Eurotiomycetes</taxon>
        <taxon>Eurotiomycetidae</taxon>
        <taxon>Eurotiales</taxon>
        <taxon>Aspergillaceae</taxon>
        <taxon>Aspergillus</taxon>
        <taxon>Aspergillus subgen. Nidulantes</taxon>
    </lineage>
</organism>
<feature type="domain" description="Zn(2)-C6 fungal-type" evidence="8">
    <location>
        <begin position="41"/>
        <end position="108"/>
    </location>
</feature>
<feature type="domain" description="Xylanolytic transcriptional activator regulatory" evidence="9">
    <location>
        <begin position="369"/>
        <end position="437"/>
    </location>
</feature>
<feature type="region of interest" description="Disordered" evidence="6">
    <location>
        <begin position="108"/>
        <end position="139"/>
    </location>
</feature>
<dbReference type="OrthoDB" id="39175at2759"/>
<proteinExistence type="predicted"/>
<dbReference type="InterPro" id="IPR036864">
    <property type="entry name" value="Zn2-C6_fun-type_DNA-bd_sf"/>
</dbReference>
<evidence type="ECO:0000259" key="8">
    <source>
        <dbReference type="SMART" id="SM00066"/>
    </source>
</evidence>